<dbReference type="PROSITE" id="PS51898">
    <property type="entry name" value="TYR_RECOMBINASE"/>
    <property type="match status" value="1"/>
</dbReference>
<name>A0A0F8Z5Q4_9ZZZZ</name>
<evidence type="ECO:0000256" key="2">
    <source>
        <dbReference type="ARBA" id="ARBA00023125"/>
    </source>
</evidence>
<dbReference type="GO" id="GO:0006310">
    <property type="term" value="P:DNA recombination"/>
    <property type="evidence" value="ECO:0007669"/>
    <property type="project" value="UniProtKB-KW"/>
</dbReference>
<feature type="domain" description="Tyr recombinase" evidence="4">
    <location>
        <begin position="101"/>
        <end position="275"/>
    </location>
</feature>
<keyword evidence="2" id="KW-0238">DNA-binding</keyword>
<evidence type="ECO:0000259" key="4">
    <source>
        <dbReference type="PROSITE" id="PS51898"/>
    </source>
</evidence>
<dbReference type="AlphaFoldDB" id="A0A0F8Z5Q4"/>
<dbReference type="Pfam" id="PF13495">
    <property type="entry name" value="Phage_int_SAM_4"/>
    <property type="match status" value="1"/>
</dbReference>
<dbReference type="InterPro" id="IPR050090">
    <property type="entry name" value="Tyrosine_recombinase_XerCD"/>
</dbReference>
<organism evidence="6">
    <name type="scientific">marine sediment metagenome</name>
    <dbReference type="NCBI Taxonomy" id="412755"/>
    <lineage>
        <taxon>unclassified sequences</taxon>
        <taxon>metagenomes</taxon>
        <taxon>ecological metagenomes</taxon>
    </lineage>
</organism>
<dbReference type="InterPro" id="IPR044068">
    <property type="entry name" value="CB"/>
</dbReference>
<keyword evidence="3" id="KW-0233">DNA recombination</keyword>
<keyword evidence="1" id="KW-0229">DNA integration</keyword>
<evidence type="ECO:0000256" key="3">
    <source>
        <dbReference type="ARBA" id="ARBA00023172"/>
    </source>
</evidence>
<dbReference type="InterPro" id="IPR004107">
    <property type="entry name" value="Integrase_SAM-like_N"/>
</dbReference>
<dbReference type="PROSITE" id="PS51900">
    <property type="entry name" value="CB"/>
    <property type="match status" value="1"/>
</dbReference>
<dbReference type="Pfam" id="PF00589">
    <property type="entry name" value="Phage_integrase"/>
    <property type="match status" value="1"/>
</dbReference>
<protein>
    <recommendedName>
        <fullName evidence="7">Tyr recombinase domain-containing protein</fullName>
    </recommendedName>
</protein>
<gene>
    <name evidence="6" type="ORF">LCGC14_2736490</name>
</gene>
<dbReference type="InterPro" id="IPR002104">
    <property type="entry name" value="Integrase_catalytic"/>
</dbReference>
<dbReference type="Gene3D" id="1.10.150.130">
    <property type="match status" value="1"/>
</dbReference>
<evidence type="ECO:0000313" key="6">
    <source>
        <dbReference type="EMBL" id="KKK89102.1"/>
    </source>
</evidence>
<accession>A0A0F8Z5Q4</accession>
<dbReference type="GO" id="GO:0015074">
    <property type="term" value="P:DNA integration"/>
    <property type="evidence" value="ECO:0007669"/>
    <property type="project" value="UniProtKB-KW"/>
</dbReference>
<dbReference type="SUPFAM" id="SSF56349">
    <property type="entry name" value="DNA breaking-rejoining enzymes"/>
    <property type="match status" value="1"/>
</dbReference>
<feature type="domain" description="Core-binding (CB)" evidence="5">
    <location>
        <begin position="2"/>
        <end position="84"/>
    </location>
</feature>
<dbReference type="EMBL" id="LAZR01049668">
    <property type="protein sequence ID" value="KKK89102.1"/>
    <property type="molecule type" value="Genomic_DNA"/>
</dbReference>
<dbReference type="Gene3D" id="1.10.443.10">
    <property type="entry name" value="Intergrase catalytic core"/>
    <property type="match status" value="1"/>
</dbReference>
<evidence type="ECO:0008006" key="7">
    <source>
        <dbReference type="Google" id="ProtNLM"/>
    </source>
</evidence>
<dbReference type="InterPro" id="IPR010998">
    <property type="entry name" value="Integrase_recombinase_N"/>
</dbReference>
<dbReference type="InterPro" id="IPR013762">
    <property type="entry name" value="Integrase-like_cat_sf"/>
</dbReference>
<sequence length="288" mass="33595">MSAGSILRQRFNDYMVLRGLSPNTQEAYILAVLGLARYYNQSPAKLNNDQIQAYLLYLIKDRCQAWSTLNVAFSAMRCFYTQVLKWDETRFHIPRRSRQKKRPRVLSVQETSRLLSVVTNPKHRTLLATVYGAGLRVSEVVRLKPHHIESDRMLIRVEQAKGRVDRYTILQERLLKELKIYWRIYRPGREWLFPGRDRSQPLSRATAQIIYNKARDKAGITRGRGIHTLRHAFATHMLEAGEDIDSIQRWMGHKSIVTTSGYLHVCKPRQRTAKSPMDELKLPPLLKQ</sequence>
<dbReference type="GO" id="GO:0003677">
    <property type="term" value="F:DNA binding"/>
    <property type="evidence" value="ECO:0007669"/>
    <property type="project" value="UniProtKB-KW"/>
</dbReference>
<comment type="caution">
    <text evidence="6">The sequence shown here is derived from an EMBL/GenBank/DDBJ whole genome shotgun (WGS) entry which is preliminary data.</text>
</comment>
<proteinExistence type="predicted"/>
<evidence type="ECO:0000256" key="1">
    <source>
        <dbReference type="ARBA" id="ARBA00022908"/>
    </source>
</evidence>
<evidence type="ECO:0000259" key="5">
    <source>
        <dbReference type="PROSITE" id="PS51900"/>
    </source>
</evidence>
<reference evidence="6" key="1">
    <citation type="journal article" date="2015" name="Nature">
        <title>Complex archaea that bridge the gap between prokaryotes and eukaryotes.</title>
        <authorList>
            <person name="Spang A."/>
            <person name="Saw J.H."/>
            <person name="Jorgensen S.L."/>
            <person name="Zaremba-Niedzwiedzka K."/>
            <person name="Martijn J."/>
            <person name="Lind A.E."/>
            <person name="van Eijk R."/>
            <person name="Schleper C."/>
            <person name="Guy L."/>
            <person name="Ettema T.J."/>
        </authorList>
    </citation>
    <scope>NUCLEOTIDE SEQUENCE</scope>
</reference>
<dbReference type="PANTHER" id="PTHR30349">
    <property type="entry name" value="PHAGE INTEGRASE-RELATED"/>
    <property type="match status" value="1"/>
</dbReference>
<dbReference type="InterPro" id="IPR011010">
    <property type="entry name" value="DNA_brk_join_enz"/>
</dbReference>
<dbReference type="PANTHER" id="PTHR30349:SF41">
    <property type="entry name" value="INTEGRASE_RECOMBINASE PROTEIN MJ0367-RELATED"/>
    <property type="match status" value="1"/>
</dbReference>